<dbReference type="SUPFAM" id="SSF56112">
    <property type="entry name" value="Protein kinase-like (PK-like)"/>
    <property type="match status" value="1"/>
</dbReference>
<protein>
    <submittedName>
        <fullName evidence="2">Aminoglycoside phosphotransferase family protein</fullName>
    </submittedName>
</protein>
<evidence type="ECO:0000313" key="2">
    <source>
        <dbReference type="EMBL" id="TGA97610.1"/>
    </source>
</evidence>
<accession>A0A4Z0GMZ3</accession>
<dbReference type="GO" id="GO:0004672">
    <property type="term" value="F:protein kinase activity"/>
    <property type="evidence" value="ECO:0007669"/>
    <property type="project" value="InterPro"/>
</dbReference>
<dbReference type="PROSITE" id="PS00109">
    <property type="entry name" value="PROTEIN_KINASE_TYR"/>
    <property type="match status" value="1"/>
</dbReference>
<sequence length="299" mass="34565">MLKKEMLRFVEDVLPDLNINEVQTINQGWDNDILIINKELVFRFPKSEQFLTQVQDECIILEQLALKEPVLKIPRYEMLYSGGKLKAVKYSFLQGKSLNENSIKDISKNPENAKVISDFLSKLHSISPSELKKTQLHTIHTLNYWKTLYASVKNHVFPILNSQQHDEVNEVFINFISNYPKFSYKKAVIHGDLSASNMLYDEEDGCLSGIIDFTDAQIGDPAFDFAGLYWNFGPDFTKKVLSYYCTNESKGLLFDRVSSFYGLQPVFHEWLHAIKTNQKMDWKSTFEKFSGLRNGANNF</sequence>
<evidence type="ECO:0000313" key="3">
    <source>
        <dbReference type="Proteomes" id="UP000298347"/>
    </source>
</evidence>
<dbReference type="Gene3D" id="3.90.1200.10">
    <property type="match status" value="1"/>
</dbReference>
<name>A0A4Z0GMZ3_9BACL</name>
<gene>
    <name evidence="2" type="ORF">E4665_10890</name>
</gene>
<dbReference type="EMBL" id="SRJD01000012">
    <property type="protein sequence ID" value="TGA97610.1"/>
    <property type="molecule type" value="Genomic_DNA"/>
</dbReference>
<evidence type="ECO:0000259" key="1">
    <source>
        <dbReference type="Pfam" id="PF01636"/>
    </source>
</evidence>
<dbReference type="PANTHER" id="PTHR21310">
    <property type="entry name" value="AMINOGLYCOSIDE PHOSPHOTRANSFERASE-RELATED-RELATED"/>
    <property type="match status" value="1"/>
</dbReference>
<dbReference type="InterPro" id="IPR051678">
    <property type="entry name" value="AGP_Transferase"/>
</dbReference>
<dbReference type="InterPro" id="IPR008266">
    <property type="entry name" value="Tyr_kinase_AS"/>
</dbReference>
<reference evidence="2 3" key="1">
    <citation type="journal article" date="2015" name="Int. J. Syst. Evol. Microbiol.">
        <title>Sporolactobacillus shoreae sp. nov. and Sporolactobacillus spathodeae sp. nov., two spore-forming lactic acid bacteria isolated from tree barks in Thailand.</title>
        <authorList>
            <person name="Thamacharoensuk T."/>
            <person name="Kitahara M."/>
            <person name="Ohkuma M."/>
            <person name="Thongchul N."/>
            <person name="Tanasupawat S."/>
        </authorList>
    </citation>
    <scope>NUCLEOTIDE SEQUENCE [LARGE SCALE GENOMIC DNA]</scope>
    <source>
        <strain evidence="2 3">BK92</strain>
    </source>
</reference>
<dbReference type="OrthoDB" id="60975at2"/>
<feature type="domain" description="Aminoglycoside phosphotransferase" evidence="1">
    <location>
        <begin position="22"/>
        <end position="246"/>
    </location>
</feature>
<organism evidence="2 3">
    <name type="scientific">Sporolactobacillus shoreae</name>
    <dbReference type="NCBI Taxonomy" id="1465501"/>
    <lineage>
        <taxon>Bacteria</taxon>
        <taxon>Bacillati</taxon>
        <taxon>Bacillota</taxon>
        <taxon>Bacilli</taxon>
        <taxon>Bacillales</taxon>
        <taxon>Sporolactobacillaceae</taxon>
        <taxon>Sporolactobacillus</taxon>
    </lineage>
</organism>
<dbReference type="Proteomes" id="UP000298347">
    <property type="component" value="Unassembled WGS sequence"/>
</dbReference>
<keyword evidence="2" id="KW-0808">Transferase</keyword>
<dbReference type="Pfam" id="PF01636">
    <property type="entry name" value="APH"/>
    <property type="match status" value="1"/>
</dbReference>
<comment type="caution">
    <text evidence="2">The sequence shown here is derived from an EMBL/GenBank/DDBJ whole genome shotgun (WGS) entry which is preliminary data.</text>
</comment>
<dbReference type="InterPro" id="IPR011009">
    <property type="entry name" value="Kinase-like_dom_sf"/>
</dbReference>
<dbReference type="RefSeq" id="WP_135348820.1">
    <property type="nucleotide sequence ID" value="NZ_SRJD01000012.1"/>
</dbReference>
<dbReference type="InterPro" id="IPR002575">
    <property type="entry name" value="Aminoglycoside_PTrfase"/>
</dbReference>
<dbReference type="PANTHER" id="PTHR21310:SF42">
    <property type="entry name" value="BIFUNCTIONAL AAC_APH"/>
    <property type="match status" value="1"/>
</dbReference>
<dbReference type="AlphaFoldDB" id="A0A4Z0GMZ3"/>
<keyword evidence="3" id="KW-1185">Reference proteome</keyword>
<dbReference type="Gene3D" id="3.30.200.20">
    <property type="entry name" value="Phosphorylase Kinase, domain 1"/>
    <property type="match status" value="1"/>
</dbReference>
<proteinExistence type="predicted"/>